<evidence type="ECO:0000313" key="4">
    <source>
        <dbReference type="Proteomes" id="UP001501004"/>
    </source>
</evidence>
<dbReference type="PANTHER" id="PTHR43540">
    <property type="entry name" value="PEROXYUREIDOACRYLATE/UREIDOACRYLATE AMIDOHYDROLASE-RELATED"/>
    <property type="match status" value="1"/>
</dbReference>
<dbReference type="CDD" id="cd00431">
    <property type="entry name" value="cysteine_hydrolases"/>
    <property type="match status" value="1"/>
</dbReference>
<dbReference type="Proteomes" id="UP001501004">
    <property type="component" value="Unassembled WGS sequence"/>
</dbReference>
<dbReference type="EMBL" id="BAABAE010000002">
    <property type="protein sequence ID" value="GAA3733783.1"/>
    <property type="molecule type" value="Genomic_DNA"/>
</dbReference>
<dbReference type="PANTHER" id="PTHR43540:SF6">
    <property type="entry name" value="ISOCHORISMATASE-LIKE DOMAIN-CONTAINING PROTEIN"/>
    <property type="match status" value="1"/>
</dbReference>
<sequence>MSPLILDPATTALLVVDMQNDFCEEGGYYAGVGGGVGPVQSIIPPIQFLLEAARENGVFVLYTAITYQPADRGVPTDLTELHSLLPDTFGAYESRLLTGTWGAQIIDRLTPRSNEIVLEKPNYSVFYQTQLEALLRRRGIRTVVLTGAATNGCIIHSAYDAFVRDLDVVLVEDGVMSYWPELHDAAMAIMGAMIGPIVPSRDLVAAFGNRAPIPAGSSKDGAAL</sequence>
<keyword evidence="1" id="KW-0378">Hydrolase</keyword>
<dbReference type="RefSeq" id="WP_344753849.1">
    <property type="nucleotide sequence ID" value="NZ_BAABAE010000002.1"/>
</dbReference>
<evidence type="ECO:0000313" key="3">
    <source>
        <dbReference type="EMBL" id="GAA3733783.1"/>
    </source>
</evidence>
<dbReference type="Pfam" id="PF00857">
    <property type="entry name" value="Isochorismatase"/>
    <property type="match status" value="1"/>
</dbReference>
<reference evidence="4" key="1">
    <citation type="journal article" date="2019" name="Int. J. Syst. Evol. Microbiol.">
        <title>The Global Catalogue of Microorganisms (GCM) 10K type strain sequencing project: providing services to taxonomists for standard genome sequencing and annotation.</title>
        <authorList>
            <consortium name="The Broad Institute Genomics Platform"/>
            <consortium name="The Broad Institute Genome Sequencing Center for Infectious Disease"/>
            <person name="Wu L."/>
            <person name="Ma J."/>
        </authorList>
    </citation>
    <scope>NUCLEOTIDE SEQUENCE [LARGE SCALE GENOMIC DNA]</scope>
    <source>
        <strain evidence="4">JCM 16949</strain>
    </source>
</reference>
<comment type="caution">
    <text evidence="3">The sequence shown here is derived from an EMBL/GenBank/DDBJ whole genome shotgun (WGS) entry which is preliminary data.</text>
</comment>
<evidence type="ECO:0000256" key="1">
    <source>
        <dbReference type="ARBA" id="ARBA00022801"/>
    </source>
</evidence>
<gene>
    <name evidence="3" type="ORF">GCM10022239_07470</name>
</gene>
<keyword evidence="4" id="KW-1185">Reference proteome</keyword>
<dbReference type="InterPro" id="IPR050272">
    <property type="entry name" value="Isochorismatase-like_hydrls"/>
</dbReference>
<dbReference type="InterPro" id="IPR000868">
    <property type="entry name" value="Isochorismatase-like_dom"/>
</dbReference>
<dbReference type="InterPro" id="IPR036380">
    <property type="entry name" value="Isochorismatase-like_sf"/>
</dbReference>
<name>A0ABP7FC51_9MICO</name>
<accession>A0ABP7FC51</accession>
<protein>
    <submittedName>
        <fullName evidence="3">Isochorismatase family protein</fullName>
    </submittedName>
</protein>
<proteinExistence type="predicted"/>
<dbReference type="Gene3D" id="3.40.50.850">
    <property type="entry name" value="Isochorismatase-like"/>
    <property type="match status" value="1"/>
</dbReference>
<dbReference type="SUPFAM" id="SSF52499">
    <property type="entry name" value="Isochorismatase-like hydrolases"/>
    <property type="match status" value="1"/>
</dbReference>
<feature type="domain" description="Isochorismatase-like" evidence="2">
    <location>
        <begin position="11"/>
        <end position="198"/>
    </location>
</feature>
<evidence type="ECO:0000259" key="2">
    <source>
        <dbReference type="Pfam" id="PF00857"/>
    </source>
</evidence>
<organism evidence="3 4">
    <name type="scientific">Leifsonella bigeumensis</name>
    <dbReference type="NCBI Taxonomy" id="433643"/>
    <lineage>
        <taxon>Bacteria</taxon>
        <taxon>Bacillati</taxon>
        <taxon>Actinomycetota</taxon>
        <taxon>Actinomycetes</taxon>
        <taxon>Micrococcales</taxon>
        <taxon>Microbacteriaceae</taxon>
        <taxon>Leifsonella</taxon>
    </lineage>
</organism>